<comment type="caution">
    <text evidence="2">The sequence shown here is derived from an EMBL/GenBank/DDBJ whole genome shotgun (WGS) entry which is preliminary data.</text>
</comment>
<gene>
    <name evidence="2" type="ORF">A3F08_03225</name>
</gene>
<feature type="transmembrane region" description="Helical" evidence="1">
    <location>
        <begin position="205"/>
        <end position="226"/>
    </location>
</feature>
<accession>A0A1F5EKG8</accession>
<dbReference type="PANTHER" id="PTHR36833:SF2">
    <property type="entry name" value="SLR0610 PROTEIN"/>
    <property type="match status" value="1"/>
</dbReference>
<feature type="transmembrane region" description="Helical" evidence="1">
    <location>
        <begin position="21"/>
        <end position="43"/>
    </location>
</feature>
<keyword evidence="1" id="KW-0812">Transmembrane</keyword>
<proteinExistence type="predicted"/>
<dbReference type="Proteomes" id="UP000176451">
    <property type="component" value="Unassembled WGS sequence"/>
</dbReference>
<organism evidence="2 3">
    <name type="scientific">Candidatus Berkelbacteria bacterium RIFCSPHIGHO2_12_FULL_36_9</name>
    <dbReference type="NCBI Taxonomy" id="1797469"/>
    <lineage>
        <taxon>Bacteria</taxon>
        <taxon>Candidatus Berkelbacteria</taxon>
    </lineage>
</organism>
<dbReference type="EMBL" id="MEZV01000004">
    <property type="protein sequence ID" value="OGD67891.1"/>
    <property type="molecule type" value="Genomic_DNA"/>
</dbReference>
<dbReference type="InterPro" id="IPR010390">
    <property type="entry name" value="ABC-2_transporter-like"/>
</dbReference>
<dbReference type="PANTHER" id="PTHR36833">
    <property type="entry name" value="SLR0610 PROTEIN-RELATED"/>
    <property type="match status" value="1"/>
</dbReference>
<keyword evidence="1" id="KW-0472">Membrane</keyword>
<name>A0A1F5EKG8_9BACT</name>
<keyword evidence="1" id="KW-1133">Transmembrane helix</keyword>
<feature type="transmembrane region" description="Helical" evidence="1">
    <location>
        <begin position="63"/>
        <end position="81"/>
    </location>
</feature>
<feature type="transmembrane region" description="Helical" evidence="1">
    <location>
        <begin position="232"/>
        <end position="251"/>
    </location>
</feature>
<sequence>MKKYLRILLMFAKTSLMEQMAYRTSFILAVIGKIFWLGVFIIFLKAIYLQVPEISGWNFYESIFLFAIFQFITNAADILFYRSISDNLSWYIQRGNFDLILVKPINKLFYSTFETIDLMDGVSMLPILILIGYLIPRLSVQFHLLNIVLGIILLFFALIFIYSWFVIIGTTYFWVISGRGLTQAADNMIDLARWPTDIYQGNARILFNFVFPIFIIATLPAKTILGNIDFPMIVYAFIITIIFFVIAIKFWNFGLKHYASASS</sequence>
<protein>
    <recommendedName>
        <fullName evidence="4">ABC transporter permease</fullName>
    </recommendedName>
</protein>
<dbReference type="Pfam" id="PF06182">
    <property type="entry name" value="ABC2_membrane_6"/>
    <property type="match status" value="1"/>
</dbReference>
<feature type="transmembrane region" description="Helical" evidence="1">
    <location>
        <begin position="147"/>
        <end position="175"/>
    </location>
</feature>
<evidence type="ECO:0000313" key="3">
    <source>
        <dbReference type="Proteomes" id="UP000176451"/>
    </source>
</evidence>
<evidence type="ECO:0008006" key="4">
    <source>
        <dbReference type="Google" id="ProtNLM"/>
    </source>
</evidence>
<dbReference type="STRING" id="1797469.A3F08_03225"/>
<feature type="transmembrane region" description="Helical" evidence="1">
    <location>
        <begin position="116"/>
        <end position="135"/>
    </location>
</feature>
<reference evidence="2 3" key="1">
    <citation type="journal article" date="2016" name="Nat. Commun.">
        <title>Thousands of microbial genomes shed light on interconnected biogeochemical processes in an aquifer system.</title>
        <authorList>
            <person name="Anantharaman K."/>
            <person name="Brown C.T."/>
            <person name="Hug L.A."/>
            <person name="Sharon I."/>
            <person name="Castelle C.J."/>
            <person name="Probst A.J."/>
            <person name="Thomas B.C."/>
            <person name="Singh A."/>
            <person name="Wilkins M.J."/>
            <person name="Karaoz U."/>
            <person name="Brodie E.L."/>
            <person name="Williams K.H."/>
            <person name="Hubbard S.S."/>
            <person name="Banfield J.F."/>
        </authorList>
    </citation>
    <scope>NUCLEOTIDE SEQUENCE [LARGE SCALE GENOMIC DNA]</scope>
</reference>
<dbReference type="AlphaFoldDB" id="A0A1F5EKG8"/>
<evidence type="ECO:0000313" key="2">
    <source>
        <dbReference type="EMBL" id="OGD67891.1"/>
    </source>
</evidence>
<evidence type="ECO:0000256" key="1">
    <source>
        <dbReference type="SAM" id="Phobius"/>
    </source>
</evidence>